<evidence type="ECO:0000313" key="1">
    <source>
        <dbReference type="EMBL" id="HIP88701.1"/>
    </source>
</evidence>
<proteinExistence type="predicted"/>
<gene>
    <name evidence="1" type="ORF">EYH24_01760</name>
</gene>
<evidence type="ECO:0000313" key="2">
    <source>
        <dbReference type="Proteomes" id="UP000653692"/>
    </source>
</evidence>
<dbReference type="Proteomes" id="UP000653692">
    <property type="component" value="Unassembled WGS sequence"/>
</dbReference>
<dbReference type="EMBL" id="DQUR01000062">
    <property type="protein sequence ID" value="HIP88701.1"/>
    <property type="molecule type" value="Genomic_DNA"/>
</dbReference>
<sequence>LIIISPRGNSRRIIEELSKNGIKAFIIGEFTEEKDRILVKNGGEEFPRFESDAYAEIY</sequence>
<dbReference type="InterPro" id="IPR036676">
    <property type="entry name" value="PurM-like_C_sf"/>
</dbReference>
<comment type="caution">
    <text evidence="1">The sequence shown here is derived from an EMBL/GenBank/DDBJ whole genome shotgun (WGS) entry which is preliminary data.</text>
</comment>
<dbReference type="Gene3D" id="3.90.650.10">
    <property type="entry name" value="PurM-like C-terminal domain"/>
    <property type="match status" value="1"/>
</dbReference>
<reference evidence="1" key="1">
    <citation type="journal article" date="2020" name="ISME J.">
        <title>Gammaproteobacteria mediating utilization of methyl-, sulfur- and petroleum organic compounds in deep ocean hydrothermal plumes.</title>
        <authorList>
            <person name="Zhou Z."/>
            <person name="Liu Y."/>
            <person name="Pan J."/>
            <person name="Cron B.R."/>
            <person name="Toner B.M."/>
            <person name="Anantharaman K."/>
            <person name="Breier J.A."/>
            <person name="Dick G.J."/>
            <person name="Li M."/>
        </authorList>
    </citation>
    <scope>NUCLEOTIDE SEQUENCE</scope>
    <source>
        <strain evidence="1">SZUA-1476</strain>
    </source>
</reference>
<protein>
    <submittedName>
        <fullName evidence="1">Hydrogenase assembly protein HupF</fullName>
    </submittedName>
</protein>
<feature type="non-terminal residue" evidence="1">
    <location>
        <position position="1"/>
    </location>
</feature>
<dbReference type="AlphaFoldDB" id="A0A832ZGV5"/>
<name>A0A832ZGV5_9EURY</name>
<organism evidence="1 2">
    <name type="scientific">Thermococcus paralvinellae</name>
    <dbReference type="NCBI Taxonomy" id="582419"/>
    <lineage>
        <taxon>Archaea</taxon>
        <taxon>Methanobacteriati</taxon>
        <taxon>Methanobacteriota</taxon>
        <taxon>Thermococci</taxon>
        <taxon>Thermococcales</taxon>
        <taxon>Thermococcaceae</taxon>
        <taxon>Thermococcus</taxon>
    </lineage>
</organism>
<dbReference type="SUPFAM" id="SSF56042">
    <property type="entry name" value="PurM C-terminal domain-like"/>
    <property type="match status" value="1"/>
</dbReference>
<accession>A0A832ZGV5</accession>